<feature type="chain" id="PRO_5003603830" evidence="6">
    <location>
        <begin position="27"/>
        <end position="590"/>
    </location>
</feature>
<feature type="compositionally biased region" description="Basic and acidic residues" evidence="5">
    <location>
        <begin position="574"/>
        <end position="584"/>
    </location>
</feature>
<feature type="compositionally biased region" description="Basic and acidic residues" evidence="5">
    <location>
        <begin position="383"/>
        <end position="395"/>
    </location>
</feature>
<dbReference type="InterPro" id="IPR006665">
    <property type="entry name" value="OmpA-like"/>
</dbReference>
<dbReference type="RefSeq" id="WP_015692397.1">
    <property type="nucleotide sequence ID" value="NC_016940.1"/>
</dbReference>
<dbReference type="HOGENOM" id="CLU_542621_0_0_10"/>
<dbReference type="InterPro" id="IPR006664">
    <property type="entry name" value="OMP_bac"/>
</dbReference>
<gene>
    <name evidence="8" type="ordered locus">SGRA_2046</name>
</gene>
<feature type="region of interest" description="Disordered" evidence="5">
    <location>
        <begin position="570"/>
        <end position="590"/>
    </location>
</feature>
<dbReference type="Gene3D" id="3.30.1330.60">
    <property type="entry name" value="OmpA-like domain"/>
    <property type="match status" value="1"/>
</dbReference>
<dbReference type="AlphaFoldDB" id="H6L2M0"/>
<keyword evidence="3" id="KW-0998">Cell outer membrane</keyword>
<evidence type="ECO:0000256" key="4">
    <source>
        <dbReference type="PROSITE-ProRule" id="PRU00473"/>
    </source>
</evidence>
<comment type="subcellular location">
    <subcellularLocation>
        <location evidence="1">Cell outer membrane</location>
    </subcellularLocation>
</comment>
<evidence type="ECO:0000259" key="7">
    <source>
        <dbReference type="PROSITE" id="PS51123"/>
    </source>
</evidence>
<dbReference type="CDD" id="cd07185">
    <property type="entry name" value="OmpA_C-like"/>
    <property type="match status" value="1"/>
</dbReference>
<dbReference type="InterPro" id="IPR050330">
    <property type="entry name" value="Bact_OuterMem_StrucFunc"/>
</dbReference>
<dbReference type="PRINTS" id="PR01021">
    <property type="entry name" value="OMPADOMAIN"/>
</dbReference>
<protein>
    <submittedName>
        <fullName evidence="8">OmpA/MotB domain protein</fullName>
    </submittedName>
</protein>
<dbReference type="EMBL" id="CP002831">
    <property type="protein sequence ID" value="AFC24777.1"/>
    <property type="molecule type" value="Genomic_DNA"/>
</dbReference>
<evidence type="ECO:0000313" key="9">
    <source>
        <dbReference type="Proteomes" id="UP000007519"/>
    </source>
</evidence>
<dbReference type="KEGG" id="sgn:SGRA_2046"/>
<dbReference type="OrthoDB" id="1522982at2"/>
<dbReference type="Pfam" id="PF00691">
    <property type="entry name" value="OmpA"/>
    <property type="match status" value="1"/>
</dbReference>
<dbReference type="PANTHER" id="PTHR30329:SF21">
    <property type="entry name" value="LIPOPROTEIN YIAD-RELATED"/>
    <property type="match status" value="1"/>
</dbReference>
<evidence type="ECO:0000313" key="8">
    <source>
        <dbReference type="EMBL" id="AFC24777.1"/>
    </source>
</evidence>
<feature type="region of interest" description="Disordered" evidence="5">
    <location>
        <begin position="356"/>
        <end position="395"/>
    </location>
</feature>
<evidence type="ECO:0000256" key="5">
    <source>
        <dbReference type="SAM" id="MobiDB-lite"/>
    </source>
</evidence>
<feature type="domain" description="OmpA-like" evidence="7">
    <location>
        <begin position="452"/>
        <end position="571"/>
    </location>
</feature>
<dbReference type="InterPro" id="IPR028974">
    <property type="entry name" value="TSP_type-3_rpt"/>
</dbReference>
<dbReference type="STRING" id="984262.SGRA_2046"/>
<name>H6L2M0_SAPGL</name>
<sequence>MQITKHLMKGALALALSFGAWTPSQGQISVNPTDDQFVSKKYESQHAEWKKGESQFPGRPRDMWQLGVGAGSFLISGDVQSQFGWGASVHVRKSLGYVMSLKAEYMFGQASGLNYQASSQNSYQDIEPFTTQYAGPNTLFYANYKIPQYHALSLQSVFNLNNIKFHKKSNKWSLNLILGLGVNMYRTTTNALDANGNAYDFSRVALDANGDPIDLSTLSGRREVRNNIKGILDDDYETSAQQNSNNIFTFGEDGKKMAVNPFMNVGLSLEYLITPRLSLALEHQGFISVDDYIDAKQKNETGDFTSNIDIPHYTSIRLGFHLGKKDKRIQPLWFVNPLVYPMSDVADLKKKLDDDLFKDDDNDGVPNKIDEEPDTPENAIVDTKGRTMDSDGDEVPDHLDKEPFSPPGYKVDEDGVAAVPKPLTPEDIKVVGDNERLVIGDETFDPLGGGGKGMLNDWYLPMIHFDLDKYKLRPESYEQLRHIARVMQAYPDLKVVVHGHTDVRASDEYNDRLSYNRAMTAIDYIVNQYEIDRSRFIAKFNGEASNLIPSAAGEQEHFMNRRVEFYIAEDGETEGAKPEGDGGRNRNWKY</sequence>
<evidence type="ECO:0000256" key="6">
    <source>
        <dbReference type="SAM" id="SignalP"/>
    </source>
</evidence>
<accession>H6L2M0</accession>
<dbReference type="Proteomes" id="UP000007519">
    <property type="component" value="Chromosome"/>
</dbReference>
<dbReference type="InterPro" id="IPR036737">
    <property type="entry name" value="OmpA-like_sf"/>
</dbReference>
<evidence type="ECO:0000256" key="3">
    <source>
        <dbReference type="ARBA" id="ARBA00023237"/>
    </source>
</evidence>
<keyword evidence="9" id="KW-1185">Reference proteome</keyword>
<dbReference type="PANTHER" id="PTHR30329">
    <property type="entry name" value="STATOR ELEMENT OF FLAGELLAR MOTOR COMPLEX"/>
    <property type="match status" value="1"/>
</dbReference>
<dbReference type="eggNOG" id="COG2885">
    <property type="taxonomic scope" value="Bacteria"/>
</dbReference>
<organism evidence="8 9">
    <name type="scientific">Saprospira grandis (strain Lewin)</name>
    <dbReference type="NCBI Taxonomy" id="984262"/>
    <lineage>
        <taxon>Bacteria</taxon>
        <taxon>Pseudomonadati</taxon>
        <taxon>Bacteroidota</taxon>
        <taxon>Saprospiria</taxon>
        <taxon>Saprospirales</taxon>
        <taxon>Saprospiraceae</taxon>
        <taxon>Saprospira</taxon>
    </lineage>
</organism>
<dbReference type="PROSITE" id="PS51123">
    <property type="entry name" value="OMPA_2"/>
    <property type="match status" value="1"/>
</dbReference>
<dbReference type="GO" id="GO:0009279">
    <property type="term" value="C:cell outer membrane"/>
    <property type="evidence" value="ECO:0007669"/>
    <property type="project" value="UniProtKB-SubCell"/>
</dbReference>
<dbReference type="SUPFAM" id="SSF103647">
    <property type="entry name" value="TSP type-3 repeat"/>
    <property type="match status" value="1"/>
</dbReference>
<evidence type="ECO:0000256" key="2">
    <source>
        <dbReference type="ARBA" id="ARBA00023136"/>
    </source>
</evidence>
<dbReference type="GO" id="GO:0005509">
    <property type="term" value="F:calcium ion binding"/>
    <property type="evidence" value="ECO:0007669"/>
    <property type="project" value="InterPro"/>
</dbReference>
<feature type="signal peptide" evidence="6">
    <location>
        <begin position="1"/>
        <end position="26"/>
    </location>
</feature>
<keyword evidence="2 4" id="KW-0472">Membrane</keyword>
<dbReference type="SUPFAM" id="SSF103088">
    <property type="entry name" value="OmpA-like"/>
    <property type="match status" value="1"/>
</dbReference>
<keyword evidence="6" id="KW-0732">Signal</keyword>
<proteinExistence type="predicted"/>
<evidence type="ECO:0000256" key="1">
    <source>
        <dbReference type="ARBA" id="ARBA00004442"/>
    </source>
</evidence>
<reference evidence="8 9" key="1">
    <citation type="journal article" date="2012" name="Stand. Genomic Sci.">
        <title>Complete genome sequencing and analysis of Saprospira grandis str. Lewin, a predatory marine bacterium.</title>
        <authorList>
            <person name="Saw J.H."/>
            <person name="Yuryev A."/>
            <person name="Kanbe M."/>
            <person name="Hou S."/>
            <person name="Young A.G."/>
            <person name="Aizawa S."/>
            <person name="Alam M."/>
        </authorList>
    </citation>
    <scope>NUCLEOTIDE SEQUENCE [LARGE SCALE GENOMIC DNA]</scope>
    <source>
        <strain evidence="8 9">Lewin</strain>
    </source>
</reference>